<dbReference type="CDD" id="cd01335">
    <property type="entry name" value="Radical_SAM"/>
    <property type="match status" value="1"/>
</dbReference>
<evidence type="ECO:0000259" key="1">
    <source>
        <dbReference type="PROSITE" id="PS51918"/>
    </source>
</evidence>
<dbReference type="EMBL" id="JBJHZY010000001">
    <property type="protein sequence ID" value="MFL0267874.1"/>
    <property type="molecule type" value="Genomic_DNA"/>
</dbReference>
<dbReference type="SFLD" id="SFLDF00310">
    <property type="entry name" value="oxygen-independent_coproporphy"/>
    <property type="match status" value="1"/>
</dbReference>
<evidence type="ECO:0000313" key="2">
    <source>
        <dbReference type="EMBL" id="MFL0267874.1"/>
    </source>
</evidence>
<accession>A0ABW8TR95</accession>
<feature type="domain" description="Radical SAM core" evidence="1">
    <location>
        <begin position="166"/>
        <end position="409"/>
    </location>
</feature>
<evidence type="ECO:0000313" key="3">
    <source>
        <dbReference type="Proteomes" id="UP001623661"/>
    </source>
</evidence>
<dbReference type="InterPro" id="IPR034505">
    <property type="entry name" value="Coproporphyrinogen-III_oxidase"/>
</dbReference>
<dbReference type="SFLD" id="SFLDG01065">
    <property type="entry name" value="anaerobic_coproporphyrinogen-I"/>
    <property type="match status" value="1"/>
</dbReference>
<dbReference type="InterPro" id="IPR006638">
    <property type="entry name" value="Elp3/MiaA/NifB-like_rSAM"/>
</dbReference>
<reference evidence="2 3" key="1">
    <citation type="submission" date="2024-11" db="EMBL/GenBank/DDBJ databases">
        <authorList>
            <person name="Heng Y.C."/>
            <person name="Lim A.C.H."/>
            <person name="Lee J.K.Y."/>
            <person name="Kittelmann S."/>
        </authorList>
    </citation>
    <scope>NUCLEOTIDE SEQUENCE [LARGE SCALE GENOMIC DNA]</scope>
    <source>
        <strain evidence="2 3">WILCCON 0202</strain>
    </source>
</reference>
<sequence>MMIKVYLNDFKYRYDVFQIINLYFTLSDIEFVNAKEGKAGNITDVNNAGNDANGYSTSADYYITITDNKILIKDSSEEYQYVFKRDIKLSDEIKLGIFLFLKNKTKMNFPWGIMLGIRPSKIAVKLLKEGSSEVEIIDYYKKHYEASEEKARLCIDIARLENSYINTDSKNISIYIGMPFCPTRCSYCSFASNPITSCSKLVEPYLEALTKELLNTSRYLEENKLKVQCVYFGGGTPTSINEIQFENLMKTIYNEIIVKYKPQEFTVECGRPDSITENKLITMKNYAVNRISINPQSMNDSTLKRIGRAHTAKDVVDKFNLAREIGFDNINMDIIVGLENEGLEEIDNTCSEILKLKPDSITVHGLAIKRASRIHEKLLNGQEVKNLCQDEIIKMYNKTAELAKLLNMKPYYMYRQKNMIGNMENIGYAAAHKEGLYNIQMIEEKQTIIAHGADAASKAVFLEEDRLERHFNVKDVKEYISRIDEMIDKKNKLLNSLYK</sequence>
<comment type="caution">
    <text evidence="2">The sequence shown here is derived from an EMBL/GenBank/DDBJ whole genome shotgun (WGS) entry which is preliminary data.</text>
</comment>
<dbReference type="PANTHER" id="PTHR13932:SF1">
    <property type="entry name" value="OXYGEN-INDEPENDENT COPROPORPHYRINOGEN-III OXIDASE-LIKE PROTEIN HEMZ"/>
    <property type="match status" value="1"/>
</dbReference>
<protein>
    <submittedName>
        <fullName evidence="2">Coproporphyrinogen III oxidase</fullName>
    </submittedName>
</protein>
<dbReference type="InterPro" id="IPR058240">
    <property type="entry name" value="rSAM_sf"/>
</dbReference>
<dbReference type="InterPro" id="IPR023995">
    <property type="entry name" value="HemZ"/>
</dbReference>
<gene>
    <name evidence="2" type="ORF">ACJDUH_07145</name>
</gene>
<dbReference type="InterPro" id="IPR023404">
    <property type="entry name" value="rSAM_horseshoe"/>
</dbReference>
<dbReference type="SMART" id="SM00729">
    <property type="entry name" value="Elp3"/>
    <property type="match status" value="1"/>
</dbReference>
<dbReference type="PANTHER" id="PTHR13932">
    <property type="entry name" value="COPROPORPHYRINIGEN III OXIDASE"/>
    <property type="match status" value="1"/>
</dbReference>
<organism evidence="2 3">
    <name type="scientific">Candidatus Clostridium radicumherbarum</name>
    <dbReference type="NCBI Taxonomy" id="3381662"/>
    <lineage>
        <taxon>Bacteria</taxon>
        <taxon>Bacillati</taxon>
        <taxon>Bacillota</taxon>
        <taxon>Clostridia</taxon>
        <taxon>Eubacteriales</taxon>
        <taxon>Clostridiaceae</taxon>
        <taxon>Clostridium</taxon>
    </lineage>
</organism>
<dbReference type="NCBIfam" id="TIGR03994">
    <property type="entry name" value="rSAM_HemZ"/>
    <property type="match status" value="1"/>
</dbReference>
<dbReference type="NCBIfam" id="NF006060">
    <property type="entry name" value="PRK08207.1-3"/>
    <property type="match status" value="1"/>
</dbReference>
<dbReference type="SUPFAM" id="SSF102114">
    <property type="entry name" value="Radical SAM enzymes"/>
    <property type="match status" value="1"/>
</dbReference>
<name>A0ABW8TR95_9CLOT</name>
<dbReference type="SFLD" id="SFLDS00029">
    <property type="entry name" value="Radical_SAM"/>
    <property type="match status" value="1"/>
</dbReference>
<dbReference type="PROSITE" id="PS51918">
    <property type="entry name" value="RADICAL_SAM"/>
    <property type="match status" value="1"/>
</dbReference>
<dbReference type="RefSeq" id="WP_406765027.1">
    <property type="nucleotide sequence ID" value="NZ_JBJHZY010000001.1"/>
</dbReference>
<dbReference type="Pfam" id="PF04055">
    <property type="entry name" value="Radical_SAM"/>
    <property type="match status" value="1"/>
</dbReference>
<proteinExistence type="predicted"/>
<dbReference type="Gene3D" id="3.80.30.20">
    <property type="entry name" value="tm_1862 like domain"/>
    <property type="match status" value="1"/>
</dbReference>
<dbReference type="Proteomes" id="UP001623661">
    <property type="component" value="Unassembled WGS sequence"/>
</dbReference>
<keyword evidence="3" id="KW-1185">Reference proteome</keyword>
<dbReference type="InterPro" id="IPR007197">
    <property type="entry name" value="rSAM"/>
</dbReference>